<evidence type="ECO:0000256" key="1">
    <source>
        <dbReference type="ARBA" id="ARBA00004141"/>
    </source>
</evidence>
<dbReference type="GO" id="GO:0016020">
    <property type="term" value="C:membrane"/>
    <property type="evidence" value="ECO:0007669"/>
    <property type="project" value="UniProtKB-SubCell"/>
</dbReference>
<evidence type="ECO:0000256" key="4">
    <source>
        <dbReference type="ARBA" id="ARBA00023136"/>
    </source>
</evidence>
<dbReference type="InterPro" id="IPR002645">
    <property type="entry name" value="STAS_dom"/>
</dbReference>
<dbReference type="InterPro" id="IPR036513">
    <property type="entry name" value="STAS_dom_sf"/>
</dbReference>
<keyword evidence="9" id="KW-1185">Reference proteome</keyword>
<dbReference type="SUPFAM" id="SSF52091">
    <property type="entry name" value="SpoIIaa-like"/>
    <property type="match status" value="1"/>
</dbReference>
<dbReference type="PROSITE" id="PS50801">
    <property type="entry name" value="STAS"/>
    <property type="match status" value="1"/>
</dbReference>
<dbReference type="GO" id="GO:0055085">
    <property type="term" value="P:transmembrane transport"/>
    <property type="evidence" value="ECO:0007669"/>
    <property type="project" value="InterPro"/>
</dbReference>
<dbReference type="CDD" id="cd07042">
    <property type="entry name" value="STAS_SulP_like_sulfate_transporter"/>
    <property type="match status" value="1"/>
</dbReference>
<name>A0AAD7XLA3_9STRA</name>
<comment type="subcellular location">
    <subcellularLocation>
        <location evidence="1">Membrane</location>
        <topology evidence="1">Multi-pass membrane protein</topology>
    </subcellularLocation>
</comment>
<gene>
    <name evidence="8" type="ORF">CTAYLR_004240</name>
</gene>
<keyword evidence="3 6" id="KW-1133">Transmembrane helix</keyword>
<keyword evidence="4 6" id="KW-0472">Membrane</keyword>
<feature type="domain" description="STAS" evidence="7">
    <location>
        <begin position="569"/>
        <end position="698"/>
    </location>
</feature>
<feature type="transmembrane region" description="Helical" evidence="6">
    <location>
        <begin position="133"/>
        <end position="166"/>
    </location>
</feature>
<keyword evidence="2 6" id="KW-0812">Transmembrane</keyword>
<feature type="transmembrane region" description="Helical" evidence="6">
    <location>
        <begin position="208"/>
        <end position="228"/>
    </location>
</feature>
<dbReference type="Gene3D" id="3.30.750.24">
    <property type="entry name" value="STAS domain"/>
    <property type="match status" value="1"/>
</dbReference>
<evidence type="ECO:0000256" key="2">
    <source>
        <dbReference type="ARBA" id="ARBA00022692"/>
    </source>
</evidence>
<evidence type="ECO:0000256" key="3">
    <source>
        <dbReference type="ARBA" id="ARBA00022989"/>
    </source>
</evidence>
<dbReference type="AlphaFoldDB" id="A0AAD7XLA3"/>
<feature type="compositionally biased region" description="Low complexity" evidence="5">
    <location>
        <begin position="761"/>
        <end position="784"/>
    </location>
</feature>
<feature type="compositionally biased region" description="Basic and acidic residues" evidence="5">
    <location>
        <begin position="721"/>
        <end position="731"/>
    </location>
</feature>
<feature type="transmembrane region" description="Helical" evidence="6">
    <location>
        <begin position="448"/>
        <end position="468"/>
    </location>
</feature>
<feature type="transmembrane region" description="Helical" evidence="6">
    <location>
        <begin position="234"/>
        <end position="253"/>
    </location>
</feature>
<proteinExistence type="predicted"/>
<dbReference type="NCBIfam" id="TIGR00815">
    <property type="entry name" value="sulP"/>
    <property type="match status" value="1"/>
</dbReference>
<feature type="transmembrane region" description="Helical" evidence="6">
    <location>
        <begin position="504"/>
        <end position="536"/>
    </location>
</feature>
<protein>
    <recommendedName>
        <fullName evidence="7">STAS domain-containing protein</fullName>
    </recommendedName>
</protein>
<dbReference type="PANTHER" id="PTHR11814">
    <property type="entry name" value="SULFATE TRANSPORTER"/>
    <property type="match status" value="1"/>
</dbReference>
<evidence type="ECO:0000313" key="9">
    <source>
        <dbReference type="Proteomes" id="UP001230188"/>
    </source>
</evidence>
<evidence type="ECO:0000256" key="6">
    <source>
        <dbReference type="SAM" id="Phobius"/>
    </source>
</evidence>
<feature type="region of interest" description="Disordered" evidence="5">
    <location>
        <begin position="721"/>
        <end position="828"/>
    </location>
</feature>
<reference evidence="8" key="1">
    <citation type="submission" date="2023-01" db="EMBL/GenBank/DDBJ databases">
        <title>Metagenome sequencing of chrysophaentin producing Chrysophaeum taylorii.</title>
        <authorList>
            <person name="Davison J."/>
            <person name="Bewley C."/>
        </authorList>
    </citation>
    <scope>NUCLEOTIDE SEQUENCE</scope>
    <source>
        <strain evidence="8">NIES-1699</strain>
    </source>
</reference>
<organism evidence="8 9">
    <name type="scientific">Chrysophaeum taylorii</name>
    <dbReference type="NCBI Taxonomy" id="2483200"/>
    <lineage>
        <taxon>Eukaryota</taxon>
        <taxon>Sar</taxon>
        <taxon>Stramenopiles</taxon>
        <taxon>Ochrophyta</taxon>
        <taxon>Pelagophyceae</taxon>
        <taxon>Pelagomonadales</taxon>
        <taxon>Pelagomonadaceae</taxon>
        <taxon>Chrysophaeum</taxon>
    </lineage>
</organism>
<dbReference type="Pfam" id="PF01740">
    <property type="entry name" value="STAS"/>
    <property type="match status" value="1"/>
</dbReference>
<dbReference type="InterPro" id="IPR001902">
    <property type="entry name" value="SLC26A/SulP_fam"/>
</dbReference>
<accession>A0AAD7XLA3</accession>
<evidence type="ECO:0000259" key="7">
    <source>
        <dbReference type="PROSITE" id="PS50801"/>
    </source>
</evidence>
<evidence type="ECO:0000313" key="8">
    <source>
        <dbReference type="EMBL" id="KAJ8602354.1"/>
    </source>
</evidence>
<sequence>MQFFADGALEKAGAAAQEREEAQETVEESVYMLELPTLSEESSLAAAVELRLRSSTEAVTPATKSTTTTRESLCALFSSSSSMVRSVLPPLEWVPKLSAARARADVIAGLTVGVMAVPQSMSYAAIAGLDYVYGLYAAAVPTLVYGFLGGSGQLAVGPVALVSLLVEEGLRDALTRRECPEYVDSMSNHRQLEDASSGATCPAEYARLVHLCMFFVGVLQFAGSIAKLGFLVNFLGHPVISGFTSGAAIIIGVSQMKSWLGVSLVKSQYAYETLLDLVAKVANGEARSAPLMLGLASYGALWGIRYASQKCPQRVGWLRPLGPLFVCVSALGLMISAPQLRDDYGVGVVGPVPRGLPPSSFGVVLRAAFSDAKRVLPTALSAALLGFMETIAIGKSLAAAHGYELSSTREMRAVGASNVVGSFFSGYPVAGSFSRSAVANATGARTPLAGLTTSVVLFATLVCLPSFARKLPQFVLASVVVSSVVNLVAIDEARRLWHVRKPDFCLWVLAFVGVLFVGVLYGLAIAVGVSLLIVLYESVRPQIIVLWKLPGTFVYRNVKQGETNGQFVDGVLVLRVGASMYFFNVAYIKDTVLDLARRYDKVVRPRAAAASDDDDDDDDRDLGRVRYVVIEMTPVQSLDSTALHMIEDLAKDLKRRRVHMCLASCDARVEDTLRRAGLQRRVGYEWFHSNVNTAVEFCVRHRAATDALRADARLLEAHRRRRLDAASDRESPPSPPPPEDNDDVEMARLSADARSADDRAASSLVRRSSPKSSSSSSLLSSASAEGKPPTTKKNYNAFGLPSFFRRQPSGGGRSDKKTDADDDDDKDPRVLMLASKHRVVSRENLSAAELLAPERRALDAMIGHEERKHHAPSPQSSDETPASLAEKRNFLASRRSVVEQSAIAASTAEVVAPIRETLAPPRVVALPDDTASDLMIFLAVDVADRPGVLRDISDVLLRELALQVRFSEAAVVGRRSISIWRCEVIHRGHDDVLAAARRAEAAVSSCLSSGRGHHPH</sequence>
<dbReference type="EMBL" id="JAQMWT010000381">
    <property type="protein sequence ID" value="KAJ8602354.1"/>
    <property type="molecule type" value="Genomic_DNA"/>
</dbReference>
<dbReference type="InterPro" id="IPR011547">
    <property type="entry name" value="SLC26A/SulP_dom"/>
</dbReference>
<evidence type="ECO:0000256" key="5">
    <source>
        <dbReference type="SAM" id="MobiDB-lite"/>
    </source>
</evidence>
<dbReference type="Pfam" id="PF00916">
    <property type="entry name" value="Sulfate_transp"/>
    <property type="match status" value="1"/>
</dbReference>
<dbReference type="Proteomes" id="UP001230188">
    <property type="component" value="Unassembled WGS sequence"/>
</dbReference>
<feature type="transmembrane region" description="Helical" evidence="6">
    <location>
        <begin position="106"/>
        <end position="127"/>
    </location>
</feature>
<comment type="caution">
    <text evidence="8">The sequence shown here is derived from an EMBL/GenBank/DDBJ whole genome shotgun (WGS) entry which is preliminary data.</text>
</comment>